<dbReference type="InterPro" id="IPR038492">
    <property type="entry name" value="GBBH-like_N_sf"/>
</dbReference>
<evidence type="ECO:0000256" key="14">
    <source>
        <dbReference type="ARBA" id="ARBA00046008"/>
    </source>
</evidence>
<evidence type="ECO:0000256" key="7">
    <source>
        <dbReference type="ARBA" id="ARBA00022873"/>
    </source>
</evidence>
<evidence type="ECO:0000259" key="17">
    <source>
        <dbReference type="Pfam" id="PF02668"/>
    </source>
</evidence>
<keyword evidence="6" id="KW-0479">Metal-binding</keyword>
<evidence type="ECO:0000313" key="20">
    <source>
        <dbReference type="Proteomes" id="UP000799118"/>
    </source>
</evidence>
<evidence type="ECO:0000256" key="3">
    <source>
        <dbReference type="ARBA" id="ARBA00005022"/>
    </source>
</evidence>
<feature type="region of interest" description="Disordered" evidence="16">
    <location>
        <begin position="123"/>
        <end position="142"/>
    </location>
</feature>
<evidence type="ECO:0000256" key="12">
    <source>
        <dbReference type="ARBA" id="ARBA00031778"/>
    </source>
</evidence>
<dbReference type="InterPro" id="IPR042098">
    <property type="entry name" value="TauD-like_sf"/>
</dbReference>
<dbReference type="InterPro" id="IPR050411">
    <property type="entry name" value="AlphaKG_dependent_hydroxylases"/>
</dbReference>
<reference evidence="19" key="1">
    <citation type="journal article" date="2019" name="Environ. Microbiol.">
        <title>Fungal ecological strategies reflected in gene transcription - a case study of two litter decomposers.</title>
        <authorList>
            <person name="Barbi F."/>
            <person name="Kohler A."/>
            <person name="Barry K."/>
            <person name="Baskaran P."/>
            <person name="Daum C."/>
            <person name="Fauchery L."/>
            <person name="Ihrmark K."/>
            <person name="Kuo A."/>
            <person name="LaButti K."/>
            <person name="Lipzen A."/>
            <person name="Morin E."/>
            <person name="Grigoriev I.V."/>
            <person name="Henrissat B."/>
            <person name="Lindahl B."/>
            <person name="Martin F."/>
        </authorList>
    </citation>
    <scope>NUCLEOTIDE SEQUENCE</scope>
    <source>
        <strain evidence="19">JB14</strain>
    </source>
</reference>
<dbReference type="EMBL" id="ML769391">
    <property type="protein sequence ID" value="KAE9408337.1"/>
    <property type="molecule type" value="Genomic_DNA"/>
</dbReference>
<keyword evidence="9" id="KW-0560">Oxidoreductase</keyword>
<evidence type="ECO:0000256" key="9">
    <source>
        <dbReference type="ARBA" id="ARBA00023002"/>
    </source>
</evidence>
<evidence type="ECO:0000256" key="16">
    <source>
        <dbReference type="SAM" id="MobiDB-lite"/>
    </source>
</evidence>
<dbReference type="AlphaFoldDB" id="A0A6A4IGY0"/>
<keyword evidence="10" id="KW-0408">Iron</keyword>
<feature type="domain" description="Gamma-butyrobetaine hydroxylase-like N-terminal" evidence="18">
    <location>
        <begin position="50"/>
        <end position="117"/>
    </location>
</feature>
<sequence length="490" mass="55089">MSVNVQPERWSRAARTWVQRRTAASAATLASKPPGEQDHEAWEDLPINSMDENRVAIGWDTRTWSRFHHQWLRDHCRCSECFHPTTMQRLLNTFEIPPGIQPISVSSTRQGLKVIWPSFATADADPDLGESPSNLKKSERKREHEHESIYPWEWLRKNSYDPRMPRDEEEVLEKKKILWGSRIAQSPPTVAYEDVMKGDKGLLKWLTNIEQFGFCFVSGVPPTAEATEELSRRIAFIRETQYGRFWEFTSDLSKGDTAYTSIALGAHTDNTYFTDPCGLQLFHLLSHTETADSGDSTADAASPTPKSSNTNTSHPSLGGTTLLVDGFYVASILRELHPEAYEILSSVRVPAHAAGEKHTSGIYSTAETGFPILQHFPSTSPSDTGSNSDSPTQTLTQVRWNNDDRSALSSLPPSLVPKFYNAIRTWHSLLTSPDSEYWAVIVDNWRVLHGRSAFRGARRMCGAYIGMDDFKAKLRGLRERLGKCGASDGW</sequence>
<comment type="cofactor">
    <cofactor evidence="2">
        <name>L-ascorbate</name>
        <dbReference type="ChEBI" id="CHEBI:38290"/>
    </cofactor>
</comment>
<comment type="cofactor">
    <cofactor evidence="1">
        <name>Fe(2+)</name>
        <dbReference type="ChEBI" id="CHEBI:29033"/>
    </cofactor>
</comment>
<evidence type="ECO:0000256" key="10">
    <source>
        <dbReference type="ARBA" id="ARBA00023004"/>
    </source>
</evidence>
<keyword evidence="20" id="KW-1185">Reference proteome</keyword>
<dbReference type="CDD" id="cd00250">
    <property type="entry name" value="CAS_like"/>
    <property type="match status" value="1"/>
</dbReference>
<dbReference type="InterPro" id="IPR010376">
    <property type="entry name" value="GBBH-like_N"/>
</dbReference>
<comment type="function">
    <text evidence="14">Converts trimethyllysine (TML) into hydroxytrimethyllysine (HTML).</text>
</comment>
<feature type="region of interest" description="Disordered" evidence="16">
    <location>
        <begin position="292"/>
        <end position="316"/>
    </location>
</feature>
<evidence type="ECO:0000256" key="4">
    <source>
        <dbReference type="ARBA" id="ARBA00008654"/>
    </source>
</evidence>
<dbReference type="GO" id="GO:0050353">
    <property type="term" value="F:trimethyllysine dioxygenase activity"/>
    <property type="evidence" value="ECO:0007669"/>
    <property type="project" value="UniProtKB-EC"/>
</dbReference>
<dbReference type="OrthoDB" id="408743at2759"/>
<dbReference type="SUPFAM" id="SSF51197">
    <property type="entry name" value="Clavaminate synthase-like"/>
    <property type="match status" value="1"/>
</dbReference>
<organism evidence="19 20">
    <name type="scientific">Gymnopus androsaceus JB14</name>
    <dbReference type="NCBI Taxonomy" id="1447944"/>
    <lineage>
        <taxon>Eukaryota</taxon>
        <taxon>Fungi</taxon>
        <taxon>Dikarya</taxon>
        <taxon>Basidiomycota</taxon>
        <taxon>Agaricomycotina</taxon>
        <taxon>Agaricomycetes</taxon>
        <taxon>Agaricomycetidae</taxon>
        <taxon>Agaricales</taxon>
        <taxon>Marasmiineae</taxon>
        <taxon>Omphalotaceae</taxon>
        <taxon>Gymnopus</taxon>
    </lineage>
</organism>
<dbReference type="EC" id="1.14.11.8" evidence="5"/>
<dbReference type="GO" id="GO:0046872">
    <property type="term" value="F:metal ion binding"/>
    <property type="evidence" value="ECO:0007669"/>
    <property type="project" value="UniProtKB-KW"/>
</dbReference>
<evidence type="ECO:0000256" key="13">
    <source>
        <dbReference type="ARBA" id="ARBA00032283"/>
    </source>
</evidence>
<evidence type="ECO:0000256" key="15">
    <source>
        <dbReference type="ARBA" id="ARBA00049334"/>
    </source>
</evidence>
<dbReference type="Pfam" id="PF06155">
    <property type="entry name" value="GBBH-like_N"/>
    <property type="match status" value="1"/>
</dbReference>
<comment type="pathway">
    <text evidence="3">Amine and polyamine biosynthesis; carnitine biosynthesis.</text>
</comment>
<dbReference type="Proteomes" id="UP000799118">
    <property type="component" value="Unassembled WGS sequence"/>
</dbReference>
<dbReference type="PANTHER" id="PTHR10696">
    <property type="entry name" value="GAMMA-BUTYROBETAINE HYDROXYLASE-RELATED"/>
    <property type="match status" value="1"/>
</dbReference>
<evidence type="ECO:0000256" key="5">
    <source>
        <dbReference type="ARBA" id="ARBA00012267"/>
    </source>
</evidence>
<comment type="similarity">
    <text evidence="4">Belongs to the gamma-BBH/TMLD family.</text>
</comment>
<evidence type="ECO:0000256" key="2">
    <source>
        <dbReference type="ARBA" id="ARBA00001961"/>
    </source>
</evidence>
<name>A0A6A4IGY0_9AGAR</name>
<evidence type="ECO:0000256" key="1">
    <source>
        <dbReference type="ARBA" id="ARBA00001954"/>
    </source>
</evidence>
<dbReference type="PANTHER" id="PTHR10696:SF51">
    <property type="entry name" value="TRIMETHYLLYSINE DIOXYGENASE, MITOCHONDRIAL"/>
    <property type="match status" value="1"/>
</dbReference>
<keyword evidence="8 19" id="KW-0223">Dioxygenase</keyword>
<evidence type="ECO:0000313" key="19">
    <source>
        <dbReference type="EMBL" id="KAE9408337.1"/>
    </source>
</evidence>
<comment type="catalytic activity">
    <reaction evidence="15">
        <text>N(6),N(6),N(6)-trimethyl-L-lysine + 2-oxoglutarate + O2 = (3S)-3-hydroxy-N(6),N(6),N(6)-trimethyl-L-lysine + succinate + CO2</text>
        <dbReference type="Rhea" id="RHEA:14181"/>
        <dbReference type="ChEBI" id="CHEBI:15379"/>
        <dbReference type="ChEBI" id="CHEBI:16526"/>
        <dbReference type="ChEBI" id="CHEBI:16810"/>
        <dbReference type="ChEBI" id="CHEBI:30031"/>
        <dbReference type="ChEBI" id="CHEBI:58100"/>
        <dbReference type="ChEBI" id="CHEBI:141499"/>
        <dbReference type="EC" id="1.14.11.8"/>
    </reaction>
</comment>
<feature type="compositionally biased region" description="Polar residues" evidence="16">
    <location>
        <begin position="376"/>
        <end position="394"/>
    </location>
</feature>
<evidence type="ECO:0000256" key="8">
    <source>
        <dbReference type="ARBA" id="ARBA00022964"/>
    </source>
</evidence>
<protein>
    <recommendedName>
        <fullName evidence="5">trimethyllysine dioxygenase</fullName>
        <ecNumber evidence="5">1.14.11.8</ecNumber>
    </recommendedName>
    <alternativeName>
        <fullName evidence="12">Epsilon-trimethyllysine 2-oxoglutarate dioxygenase</fullName>
    </alternativeName>
    <alternativeName>
        <fullName evidence="11">TML hydroxylase</fullName>
    </alternativeName>
    <alternativeName>
        <fullName evidence="13">TML-alpha-ketoglutarate dioxygenase</fullName>
    </alternativeName>
</protein>
<evidence type="ECO:0000256" key="6">
    <source>
        <dbReference type="ARBA" id="ARBA00022723"/>
    </source>
</evidence>
<keyword evidence="7" id="KW-0124">Carnitine biosynthesis</keyword>
<feature type="domain" description="TauD/TfdA-like" evidence="17">
    <location>
        <begin position="186"/>
        <end position="464"/>
    </location>
</feature>
<feature type="region of interest" description="Disordered" evidence="16">
    <location>
        <begin position="374"/>
        <end position="394"/>
    </location>
</feature>
<accession>A0A6A4IGY0</accession>
<dbReference type="Gene3D" id="3.30.2020.30">
    <property type="match status" value="1"/>
</dbReference>
<proteinExistence type="inferred from homology"/>
<dbReference type="GO" id="GO:0045329">
    <property type="term" value="P:carnitine biosynthetic process"/>
    <property type="evidence" value="ECO:0007669"/>
    <property type="project" value="UniProtKB-KW"/>
</dbReference>
<dbReference type="Gene3D" id="3.60.130.10">
    <property type="entry name" value="Clavaminate synthase-like"/>
    <property type="match status" value="1"/>
</dbReference>
<gene>
    <name evidence="19" type="ORF">BT96DRAFT_962724</name>
</gene>
<evidence type="ECO:0000256" key="11">
    <source>
        <dbReference type="ARBA" id="ARBA00030363"/>
    </source>
</evidence>
<dbReference type="InterPro" id="IPR003819">
    <property type="entry name" value="TauD/TfdA-like"/>
</dbReference>
<evidence type="ECO:0000259" key="18">
    <source>
        <dbReference type="Pfam" id="PF06155"/>
    </source>
</evidence>
<dbReference type="GO" id="GO:0005739">
    <property type="term" value="C:mitochondrion"/>
    <property type="evidence" value="ECO:0007669"/>
    <property type="project" value="TreeGrafter"/>
</dbReference>
<dbReference type="Pfam" id="PF02668">
    <property type="entry name" value="TauD"/>
    <property type="match status" value="1"/>
</dbReference>